<evidence type="ECO:0000313" key="3">
    <source>
        <dbReference type="EMBL" id="WOJ91893.1"/>
    </source>
</evidence>
<evidence type="ECO:0000313" key="4">
    <source>
        <dbReference type="Proteomes" id="UP001626537"/>
    </source>
</evidence>
<name>A0ABZ0HYS9_9GAMM</name>
<keyword evidence="2" id="KW-0732">Signal</keyword>
<sequence>MKSVRSWLMGGMFLVLFQAPVYALQASDVSDPTDSEQISEIPVEPSSDPNSPHWVDSSHEYATNRAQALAQWMDDFFGAPVRDAERADTFVRAIFLDDWDERDGHDPKVRLRGQISLPKISERVDLVFSGEESEQTLTEEERAQENDVGVRFNFRDSRRTRLDATLSLRSGPAVLPGVRFRYQQPITDNSWARFTQRLQYHSEDGYRSLSNFDVNRILDDKSLLRWNGRVRFREEKDFWDWNTGITYRRWLDDHEKFPSALEYFVAVSGRDQPENYETNYRLGVLYRKQFFRQFLYYEIEPSYNWRRDLYEEKREGVLGVVLRLEVMLDRKLVGGR</sequence>
<keyword evidence="4" id="KW-1185">Reference proteome</keyword>
<evidence type="ECO:0000256" key="1">
    <source>
        <dbReference type="SAM" id="MobiDB-lite"/>
    </source>
</evidence>
<accession>A0ABZ0HYS9</accession>
<gene>
    <name evidence="3" type="ORF">R0135_08830</name>
</gene>
<organism evidence="3 4">
    <name type="scientific">Congregibacter variabilis</name>
    <dbReference type="NCBI Taxonomy" id="3081200"/>
    <lineage>
        <taxon>Bacteria</taxon>
        <taxon>Pseudomonadati</taxon>
        <taxon>Pseudomonadota</taxon>
        <taxon>Gammaproteobacteria</taxon>
        <taxon>Cellvibrionales</taxon>
        <taxon>Halieaceae</taxon>
        <taxon>Congregibacter</taxon>
    </lineage>
</organism>
<dbReference type="RefSeq" id="WP_407346455.1">
    <property type="nucleotide sequence ID" value="NZ_CP136864.1"/>
</dbReference>
<dbReference type="Proteomes" id="UP001626537">
    <property type="component" value="Chromosome"/>
</dbReference>
<protein>
    <submittedName>
        <fullName evidence="3">Uncharacterized protein</fullName>
    </submittedName>
</protein>
<dbReference type="EMBL" id="CP136864">
    <property type="protein sequence ID" value="WOJ91893.1"/>
    <property type="molecule type" value="Genomic_DNA"/>
</dbReference>
<feature type="signal peptide" evidence="2">
    <location>
        <begin position="1"/>
        <end position="23"/>
    </location>
</feature>
<feature type="chain" id="PRO_5045937943" evidence="2">
    <location>
        <begin position="24"/>
        <end position="336"/>
    </location>
</feature>
<proteinExistence type="predicted"/>
<feature type="region of interest" description="Disordered" evidence="1">
    <location>
        <begin position="33"/>
        <end position="57"/>
    </location>
</feature>
<evidence type="ECO:0000256" key="2">
    <source>
        <dbReference type="SAM" id="SignalP"/>
    </source>
</evidence>
<reference evidence="3 4" key="1">
    <citation type="submission" date="2023-10" db="EMBL/GenBank/DDBJ databases">
        <title>Two novel species belonging to the OM43/NOR5 clade.</title>
        <authorList>
            <person name="Park M."/>
        </authorList>
    </citation>
    <scope>NUCLEOTIDE SEQUENCE [LARGE SCALE GENOMIC DNA]</scope>
    <source>
        <strain evidence="3 4">IMCC43200</strain>
    </source>
</reference>